<accession>A0A9D1YP43</accession>
<dbReference type="Gene3D" id="1.10.60.10">
    <property type="entry name" value="Iron dependent repressor, metal binding and dimerisation domain"/>
    <property type="match status" value="1"/>
</dbReference>
<dbReference type="InterPro" id="IPR050536">
    <property type="entry name" value="DtxR_MntR_Metal-Reg"/>
</dbReference>
<sequence length="125" mass="14199">MHVNESAENYLETILILSKKHPAVRSVDIAEELGFKKSSVSVAMKNLREKEHIVVSKEGFITLTESGRAIAEMIYERHELLSDWLIRLGVDPETATEDACRIEHVISAESFEAIKRHIRTKEIGQ</sequence>
<evidence type="ECO:0000256" key="2">
    <source>
        <dbReference type="ARBA" id="ARBA00023015"/>
    </source>
</evidence>
<dbReference type="GO" id="GO:0046983">
    <property type="term" value="F:protein dimerization activity"/>
    <property type="evidence" value="ECO:0007669"/>
    <property type="project" value="InterPro"/>
</dbReference>
<dbReference type="AlphaFoldDB" id="A0A9D1YP43"/>
<evidence type="ECO:0000313" key="7">
    <source>
        <dbReference type="Proteomes" id="UP000824007"/>
    </source>
</evidence>
<dbReference type="SUPFAM" id="SSF47979">
    <property type="entry name" value="Iron-dependent repressor protein, dimerization domain"/>
    <property type="match status" value="1"/>
</dbReference>
<evidence type="ECO:0000313" key="6">
    <source>
        <dbReference type="EMBL" id="HIY60485.1"/>
    </source>
</evidence>
<dbReference type="Proteomes" id="UP000824007">
    <property type="component" value="Unassembled WGS sequence"/>
</dbReference>
<keyword evidence="2" id="KW-0805">Transcription regulation</keyword>
<evidence type="ECO:0000259" key="5">
    <source>
        <dbReference type="PROSITE" id="PS50944"/>
    </source>
</evidence>
<dbReference type="GO" id="GO:0046914">
    <property type="term" value="F:transition metal ion binding"/>
    <property type="evidence" value="ECO:0007669"/>
    <property type="project" value="InterPro"/>
</dbReference>
<dbReference type="InterPro" id="IPR022687">
    <property type="entry name" value="HTH_DTXR"/>
</dbReference>
<dbReference type="GO" id="GO:0003700">
    <property type="term" value="F:DNA-binding transcription factor activity"/>
    <property type="evidence" value="ECO:0007669"/>
    <property type="project" value="InterPro"/>
</dbReference>
<dbReference type="EMBL" id="DXDD01000094">
    <property type="protein sequence ID" value="HIY60485.1"/>
    <property type="molecule type" value="Genomic_DNA"/>
</dbReference>
<dbReference type="Pfam" id="PF01325">
    <property type="entry name" value="Fe_dep_repress"/>
    <property type="match status" value="1"/>
</dbReference>
<dbReference type="SUPFAM" id="SSF46785">
    <property type="entry name" value="Winged helix' DNA-binding domain"/>
    <property type="match status" value="1"/>
</dbReference>
<dbReference type="PROSITE" id="PS50944">
    <property type="entry name" value="HTH_DTXR"/>
    <property type="match status" value="1"/>
</dbReference>
<evidence type="ECO:0000256" key="3">
    <source>
        <dbReference type="ARBA" id="ARBA00023125"/>
    </source>
</evidence>
<dbReference type="PANTHER" id="PTHR33238:SF7">
    <property type="entry name" value="IRON-DEPENDENT TRANSCRIPTIONAL REGULATOR"/>
    <property type="match status" value="1"/>
</dbReference>
<keyword evidence="4" id="KW-0804">Transcription</keyword>
<comment type="caution">
    <text evidence="6">The sequence shown here is derived from an EMBL/GenBank/DDBJ whole genome shotgun (WGS) entry which is preliminary data.</text>
</comment>
<evidence type="ECO:0000256" key="1">
    <source>
        <dbReference type="ARBA" id="ARBA00007871"/>
    </source>
</evidence>
<dbReference type="InterPro" id="IPR022689">
    <property type="entry name" value="Iron_dep_repressor"/>
</dbReference>
<dbReference type="Pfam" id="PF02742">
    <property type="entry name" value="Fe_dep_repr_C"/>
    <property type="match status" value="1"/>
</dbReference>
<dbReference type="PANTHER" id="PTHR33238">
    <property type="entry name" value="IRON (METAL) DEPENDENT REPRESSOR, DTXR FAMILY"/>
    <property type="match status" value="1"/>
</dbReference>
<reference evidence="6" key="2">
    <citation type="submission" date="2021-04" db="EMBL/GenBank/DDBJ databases">
        <authorList>
            <person name="Gilroy R."/>
        </authorList>
    </citation>
    <scope>NUCLEOTIDE SEQUENCE</scope>
    <source>
        <strain evidence="6">ChiSxjej3B15-24422</strain>
    </source>
</reference>
<gene>
    <name evidence="6" type="ORF">H9831_07405</name>
</gene>
<protein>
    <submittedName>
        <fullName evidence="6">Metal-dependent transcriptional regulator</fullName>
    </submittedName>
</protein>
<proteinExistence type="inferred from homology"/>
<dbReference type="GO" id="GO:0003677">
    <property type="term" value="F:DNA binding"/>
    <property type="evidence" value="ECO:0007669"/>
    <property type="project" value="UniProtKB-KW"/>
</dbReference>
<reference evidence="6" key="1">
    <citation type="journal article" date="2021" name="PeerJ">
        <title>Extensive microbial diversity within the chicken gut microbiome revealed by metagenomics and culture.</title>
        <authorList>
            <person name="Gilroy R."/>
            <person name="Ravi A."/>
            <person name="Getino M."/>
            <person name="Pursley I."/>
            <person name="Horton D.L."/>
            <person name="Alikhan N.F."/>
            <person name="Baker D."/>
            <person name="Gharbi K."/>
            <person name="Hall N."/>
            <person name="Watson M."/>
            <person name="Adriaenssens E.M."/>
            <person name="Foster-Nyarko E."/>
            <person name="Jarju S."/>
            <person name="Secka A."/>
            <person name="Antonio M."/>
            <person name="Oren A."/>
            <person name="Chaudhuri R.R."/>
            <person name="La Ragione R."/>
            <person name="Hildebrand F."/>
            <person name="Pallen M.J."/>
        </authorList>
    </citation>
    <scope>NUCLEOTIDE SEQUENCE</scope>
    <source>
        <strain evidence="6">ChiSxjej3B15-24422</strain>
    </source>
</reference>
<feature type="domain" description="HTH dtxR-type" evidence="5">
    <location>
        <begin position="1"/>
        <end position="64"/>
    </location>
</feature>
<keyword evidence="3" id="KW-0238">DNA-binding</keyword>
<name>A0A9D1YP43_9FIRM</name>
<dbReference type="Gene3D" id="1.10.10.10">
    <property type="entry name" value="Winged helix-like DNA-binding domain superfamily/Winged helix DNA-binding domain"/>
    <property type="match status" value="1"/>
</dbReference>
<comment type="similarity">
    <text evidence="1">Belongs to the DtxR/MntR family.</text>
</comment>
<organism evidence="6 7">
    <name type="scientific">Candidatus Eisenbergiella pullistercoris</name>
    <dbReference type="NCBI Taxonomy" id="2838555"/>
    <lineage>
        <taxon>Bacteria</taxon>
        <taxon>Bacillati</taxon>
        <taxon>Bacillota</taxon>
        <taxon>Clostridia</taxon>
        <taxon>Lachnospirales</taxon>
        <taxon>Lachnospiraceae</taxon>
        <taxon>Eisenbergiella</taxon>
    </lineage>
</organism>
<dbReference type="InterPro" id="IPR036421">
    <property type="entry name" value="Fe_dep_repressor_sf"/>
</dbReference>
<dbReference type="InterPro" id="IPR036388">
    <property type="entry name" value="WH-like_DNA-bd_sf"/>
</dbReference>
<dbReference type="InterPro" id="IPR001367">
    <property type="entry name" value="Fe_dep_repressor"/>
</dbReference>
<dbReference type="SMART" id="SM00529">
    <property type="entry name" value="HTH_DTXR"/>
    <property type="match status" value="1"/>
</dbReference>
<evidence type="ECO:0000256" key="4">
    <source>
        <dbReference type="ARBA" id="ARBA00023163"/>
    </source>
</evidence>
<dbReference type="InterPro" id="IPR036390">
    <property type="entry name" value="WH_DNA-bd_sf"/>
</dbReference>